<sequence length="261" mass="28323">MSNNNVIPAEALGQWKSWRFGELGADPAQQLPPEQTADTSEPPAQGVSVLEPALDQAMPEPLPETDALEPEPEEAPLAYPTAAELEAIHQEAWQAGFDAGQQEGLQQGRAAGEAAAQAEVAARFAEHWQPLQALQQSFEQQLQQLGQDLSGDVLTLAVELAERIVAAHIELDHAAMLPLVQQALDEVGQGLLQARVRAHPADIGIIESFATRQYPGVNWHWLADEAVDRGGCLIETSQRKIDLSLPQRLQALRRALGVQDD</sequence>
<feature type="domain" description="Flagellar assembly protein FliH/Type III secretion system HrpE" evidence="9">
    <location>
        <begin position="127"/>
        <end position="251"/>
    </location>
</feature>
<organism evidence="10 11">
    <name type="scientific">Vogesella amnigena</name>
    <dbReference type="NCBI Taxonomy" id="1507449"/>
    <lineage>
        <taxon>Bacteria</taxon>
        <taxon>Pseudomonadati</taxon>
        <taxon>Pseudomonadota</taxon>
        <taxon>Betaproteobacteria</taxon>
        <taxon>Neisseriales</taxon>
        <taxon>Chromobacteriaceae</taxon>
        <taxon>Vogesella</taxon>
    </lineage>
</organism>
<evidence type="ECO:0000256" key="3">
    <source>
        <dbReference type="ARBA" id="ARBA00016507"/>
    </source>
</evidence>
<keyword evidence="6" id="KW-0653">Protein transport</keyword>
<dbReference type="InterPro" id="IPR018035">
    <property type="entry name" value="Flagellar_FliH/T3SS_HrpE"/>
</dbReference>
<evidence type="ECO:0000256" key="2">
    <source>
        <dbReference type="ARBA" id="ARBA00006602"/>
    </source>
</evidence>
<evidence type="ECO:0000256" key="8">
    <source>
        <dbReference type="SAM" id="MobiDB-lite"/>
    </source>
</evidence>
<dbReference type="Proteomes" id="UP001595636">
    <property type="component" value="Unassembled WGS sequence"/>
</dbReference>
<proteinExistence type="inferred from homology"/>
<gene>
    <name evidence="10" type="ORF">ACFOKJ_02225</name>
</gene>
<name>A0ABV7TQK0_9NEIS</name>
<keyword evidence="7" id="KW-1006">Bacterial flagellum protein export</keyword>
<comment type="function">
    <text evidence="1">Needed for flagellar regrowth and assembly.</text>
</comment>
<feature type="region of interest" description="Disordered" evidence="8">
    <location>
        <begin position="18"/>
        <end position="70"/>
    </location>
</feature>
<dbReference type="EMBL" id="JBHRYH010000005">
    <property type="protein sequence ID" value="MFC3624959.1"/>
    <property type="molecule type" value="Genomic_DNA"/>
</dbReference>
<protein>
    <recommendedName>
        <fullName evidence="3">Flagellar assembly protein FliH</fullName>
    </recommendedName>
</protein>
<keyword evidence="4" id="KW-0813">Transport</keyword>
<evidence type="ECO:0000256" key="6">
    <source>
        <dbReference type="ARBA" id="ARBA00022927"/>
    </source>
</evidence>
<dbReference type="RefSeq" id="WP_390276364.1">
    <property type="nucleotide sequence ID" value="NZ_JBHRYH010000005.1"/>
</dbReference>
<evidence type="ECO:0000313" key="11">
    <source>
        <dbReference type="Proteomes" id="UP001595636"/>
    </source>
</evidence>
<dbReference type="PANTHER" id="PTHR34982">
    <property type="entry name" value="YOP PROTEINS TRANSLOCATION PROTEIN L"/>
    <property type="match status" value="1"/>
</dbReference>
<dbReference type="Pfam" id="PF02108">
    <property type="entry name" value="FliH"/>
    <property type="match status" value="1"/>
</dbReference>
<keyword evidence="11" id="KW-1185">Reference proteome</keyword>
<comment type="caution">
    <text evidence="10">The sequence shown here is derived from an EMBL/GenBank/DDBJ whole genome shotgun (WGS) entry which is preliminary data.</text>
</comment>
<comment type="similarity">
    <text evidence="2">Belongs to the FliH family.</text>
</comment>
<accession>A0ABV7TQK0</accession>
<keyword evidence="5" id="KW-1005">Bacterial flagellum biogenesis</keyword>
<dbReference type="InterPro" id="IPR051472">
    <property type="entry name" value="T3SS_Stator/FliH"/>
</dbReference>
<evidence type="ECO:0000256" key="4">
    <source>
        <dbReference type="ARBA" id="ARBA00022448"/>
    </source>
</evidence>
<dbReference type="PANTHER" id="PTHR34982:SF1">
    <property type="entry name" value="FLAGELLAR ASSEMBLY PROTEIN FLIH"/>
    <property type="match status" value="1"/>
</dbReference>
<evidence type="ECO:0000256" key="1">
    <source>
        <dbReference type="ARBA" id="ARBA00003041"/>
    </source>
</evidence>
<evidence type="ECO:0000256" key="5">
    <source>
        <dbReference type="ARBA" id="ARBA00022795"/>
    </source>
</evidence>
<evidence type="ECO:0000256" key="7">
    <source>
        <dbReference type="ARBA" id="ARBA00023225"/>
    </source>
</evidence>
<evidence type="ECO:0000313" key="10">
    <source>
        <dbReference type="EMBL" id="MFC3624959.1"/>
    </source>
</evidence>
<reference evidence="11" key="1">
    <citation type="journal article" date="2019" name="Int. J. Syst. Evol. Microbiol.">
        <title>The Global Catalogue of Microorganisms (GCM) 10K type strain sequencing project: providing services to taxonomists for standard genome sequencing and annotation.</title>
        <authorList>
            <consortium name="The Broad Institute Genomics Platform"/>
            <consortium name="The Broad Institute Genome Sequencing Center for Infectious Disease"/>
            <person name="Wu L."/>
            <person name="Ma J."/>
        </authorList>
    </citation>
    <scope>NUCLEOTIDE SEQUENCE [LARGE SCALE GENOMIC DNA]</scope>
    <source>
        <strain evidence="11">KCTC 42195</strain>
    </source>
</reference>
<evidence type="ECO:0000259" key="9">
    <source>
        <dbReference type="Pfam" id="PF02108"/>
    </source>
</evidence>